<gene>
    <name evidence="4" type="ORF">PVOR_25908</name>
</gene>
<dbReference type="InterPro" id="IPR013196">
    <property type="entry name" value="HTH_11"/>
</dbReference>
<proteinExistence type="predicted"/>
<feature type="domain" description="WCX" evidence="3">
    <location>
        <begin position="221"/>
        <end position="291"/>
    </location>
</feature>
<dbReference type="Pfam" id="PF08279">
    <property type="entry name" value="HTH_11"/>
    <property type="match status" value="1"/>
</dbReference>
<dbReference type="InterPro" id="IPR028349">
    <property type="entry name" value="PafC-like"/>
</dbReference>
<dbReference type="PROSITE" id="PS52050">
    <property type="entry name" value="WYL"/>
    <property type="match status" value="1"/>
</dbReference>
<reference evidence="4 5" key="1">
    <citation type="journal article" date="2010" name="BMC Genomics">
        <title>Genome sequence of the pattern forming Paenibacillus vortex bacterium reveals potential for thriving in complex environments.</title>
        <authorList>
            <person name="Sirota-Madi A."/>
            <person name="Olender T."/>
            <person name="Helman Y."/>
            <person name="Ingham C."/>
            <person name="Brainis I."/>
            <person name="Roth D."/>
            <person name="Hagi E."/>
            <person name="Brodsky L."/>
            <person name="Leshkowitz D."/>
            <person name="Galatenko V."/>
            <person name="Nikolaev V."/>
            <person name="Mugasimangalam R.C."/>
            <person name="Bransburg-Zabary S."/>
            <person name="Gutnick D.L."/>
            <person name="Lancet D."/>
            <person name="Ben-Jacob E."/>
        </authorList>
    </citation>
    <scope>NUCLEOTIDE SEQUENCE [LARGE SCALE GENOMIC DNA]</scope>
    <source>
        <strain evidence="4 5">V453</strain>
    </source>
</reference>
<accession>A0A2R9SPK7</accession>
<organism evidence="4 5">
    <name type="scientific">Paenibacillus vortex V453</name>
    <dbReference type="NCBI Taxonomy" id="715225"/>
    <lineage>
        <taxon>Bacteria</taxon>
        <taxon>Bacillati</taxon>
        <taxon>Bacillota</taxon>
        <taxon>Bacilli</taxon>
        <taxon>Bacillales</taxon>
        <taxon>Paenibacillaceae</taxon>
        <taxon>Paenibacillus</taxon>
    </lineage>
</organism>
<dbReference type="EMBL" id="ADHJ01000042">
    <property type="protein sequence ID" value="EFU39276.1"/>
    <property type="molecule type" value="Genomic_DNA"/>
</dbReference>
<dbReference type="RefSeq" id="WP_006211924.1">
    <property type="nucleotide sequence ID" value="NZ_ADHJ01000042.1"/>
</dbReference>
<dbReference type="SUPFAM" id="SSF46785">
    <property type="entry name" value="Winged helix' DNA-binding domain"/>
    <property type="match status" value="1"/>
</dbReference>
<sequence>MKLDRLLGITMELLTKKRVTATALAARYEVSVRTIYRDVDLINQAGIPVASFTGADGGFELMSGFYLTRQHFSIDDFLAIYNLLKGIEGTAKGKYTTIMNKLGTLQPALLNGGCHEQIIFDMSTSERERTWVQPILHAMDRSNLIKFTYTSASGSCSERQVEPLHLYWEQGVWYLEAYCLFKQAKRIFRVSRISALEASSENFLPRENLEEGREENKALGIQAHLRFDSSIGPRVTEQFPEAFISVEGYVEVQTIFYTTAYAISVILSYGSKVEILSPPELKEDLLQELENIRNRYEIKS</sequence>
<dbReference type="PANTHER" id="PTHR34580">
    <property type="match status" value="1"/>
</dbReference>
<dbReference type="AlphaFoldDB" id="A0A2R9SPK7"/>
<dbReference type="InterPro" id="IPR026881">
    <property type="entry name" value="WYL_dom"/>
</dbReference>
<dbReference type="Proteomes" id="UP000003094">
    <property type="component" value="Unassembled WGS sequence"/>
</dbReference>
<comment type="caution">
    <text evidence="4">The sequence shown here is derived from an EMBL/GenBank/DDBJ whole genome shotgun (WGS) entry which is preliminary data.</text>
</comment>
<dbReference type="InterPro" id="IPR051534">
    <property type="entry name" value="CBASS_pafABC_assoc_protein"/>
</dbReference>
<evidence type="ECO:0000259" key="3">
    <source>
        <dbReference type="Pfam" id="PF25583"/>
    </source>
</evidence>
<dbReference type="PIRSF" id="PIRSF016838">
    <property type="entry name" value="PafC"/>
    <property type="match status" value="1"/>
</dbReference>
<dbReference type="InterPro" id="IPR036390">
    <property type="entry name" value="WH_DNA-bd_sf"/>
</dbReference>
<dbReference type="Pfam" id="PF13280">
    <property type="entry name" value="WYL"/>
    <property type="match status" value="1"/>
</dbReference>
<keyword evidence="5" id="KW-1185">Reference proteome</keyword>
<name>A0A2R9SPK7_9BACL</name>
<dbReference type="PANTHER" id="PTHR34580:SF1">
    <property type="entry name" value="PROTEIN PAFC"/>
    <property type="match status" value="1"/>
</dbReference>
<evidence type="ECO:0000259" key="2">
    <source>
        <dbReference type="Pfam" id="PF13280"/>
    </source>
</evidence>
<protein>
    <submittedName>
        <fullName evidence="4">Helix-turn-helix type 11 domain protein</fullName>
    </submittedName>
</protein>
<feature type="domain" description="Helix-turn-helix type 11" evidence="1">
    <location>
        <begin position="12"/>
        <end position="51"/>
    </location>
</feature>
<dbReference type="InterPro" id="IPR057727">
    <property type="entry name" value="WCX_dom"/>
</dbReference>
<evidence type="ECO:0000313" key="4">
    <source>
        <dbReference type="EMBL" id="EFU39276.1"/>
    </source>
</evidence>
<dbReference type="Pfam" id="PF25583">
    <property type="entry name" value="WCX"/>
    <property type="match status" value="1"/>
</dbReference>
<evidence type="ECO:0000259" key="1">
    <source>
        <dbReference type="Pfam" id="PF08279"/>
    </source>
</evidence>
<dbReference type="InterPro" id="IPR036388">
    <property type="entry name" value="WH-like_DNA-bd_sf"/>
</dbReference>
<dbReference type="KEGG" id="pvo:PVOR_25908"/>
<evidence type="ECO:0000313" key="5">
    <source>
        <dbReference type="Proteomes" id="UP000003094"/>
    </source>
</evidence>
<feature type="domain" description="WYL" evidence="2">
    <location>
        <begin position="133"/>
        <end position="197"/>
    </location>
</feature>
<dbReference type="Gene3D" id="1.10.10.10">
    <property type="entry name" value="Winged helix-like DNA-binding domain superfamily/Winged helix DNA-binding domain"/>
    <property type="match status" value="1"/>
</dbReference>